<keyword evidence="2" id="KW-1185">Reference proteome</keyword>
<name>A0ACC2GEY9_DALPE</name>
<dbReference type="Proteomes" id="UP001157502">
    <property type="component" value="Chromosome 14"/>
</dbReference>
<sequence>MEMENSHMSRVITHLTKKNVALNPLGHQDKPTTSSINVIQGYQNPIPGSQHDLVSEASGTPVELCSPTLIPSPPTTKPTSKLPRTNKFRGIVNTASGSGQSYPYANTN</sequence>
<accession>A0ACC2GEY9</accession>
<organism evidence="1 2">
    <name type="scientific">Dallia pectoralis</name>
    <name type="common">Alaska blackfish</name>
    <dbReference type="NCBI Taxonomy" id="75939"/>
    <lineage>
        <taxon>Eukaryota</taxon>
        <taxon>Metazoa</taxon>
        <taxon>Chordata</taxon>
        <taxon>Craniata</taxon>
        <taxon>Vertebrata</taxon>
        <taxon>Euteleostomi</taxon>
        <taxon>Actinopterygii</taxon>
        <taxon>Neopterygii</taxon>
        <taxon>Teleostei</taxon>
        <taxon>Protacanthopterygii</taxon>
        <taxon>Esociformes</taxon>
        <taxon>Umbridae</taxon>
        <taxon>Dallia</taxon>
    </lineage>
</organism>
<protein>
    <submittedName>
        <fullName evidence="1">Uncharacterized protein</fullName>
    </submittedName>
</protein>
<reference evidence="1" key="1">
    <citation type="submission" date="2021-05" db="EMBL/GenBank/DDBJ databases">
        <authorList>
            <person name="Pan Q."/>
            <person name="Jouanno E."/>
            <person name="Zahm M."/>
            <person name="Klopp C."/>
            <person name="Cabau C."/>
            <person name="Louis A."/>
            <person name="Berthelot C."/>
            <person name="Parey E."/>
            <person name="Roest Crollius H."/>
            <person name="Montfort J."/>
            <person name="Robinson-Rechavi M."/>
            <person name="Bouchez O."/>
            <person name="Lampietro C."/>
            <person name="Lopez Roques C."/>
            <person name="Donnadieu C."/>
            <person name="Postlethwait J."/>
            <person name="Bobe J."/>
            <person name="Dillon D."/>
            <person name="Chandos A."/>
            <person name="von Hippel F."/>
            <person name="Guiguen Y."/>
        </authorList>
    </citation>
    <scope>NUCLEOTIDE SEQUENCE</scope>
    <source>
        <strain evidence="1">YG-Jan2019</strain>
    </source>
</reference>
<dbReference type="EMBL" id="CM055741">
    <property type="protein sequence ID" value="KAJ8002075.1"/>
    <property type="molecule type" value="Genomic_DNA"/>
</dbReference>
<evidence type="ECO:0000313" key="2">
    <source>
        <dbReference type="Proteomes" id="UP001157502"/>
    </source>
</evidence>
<evidence type="ECO:0000313" key="1">
    <source>
        <dbReference type="EMBL" id="KAJ8002075.1"/>
    </source>
</evidence>
<gene>
    <name evidence="1" type="ORF">DPEC_G00176030</name>
</gene>
<proteinExistence type="predicted"/>
<comment type="caution">
    <text evidence="1">The sequence shown here is derived from an EMBL/GenBank/DDBJ whole genome shotgun (WGS) entry which is preliminary data.</text>
</comment>